<dbReference type="InterPro" id="IPR023214">
    <property type="entry name" value="HAD_sf"/>
</dbReference>
<dbReference type="PANTHER" id="PTHR43519">
    <property type="entry name" value="ATP-DEPENDENT RNA HELICASE HRPB"/>
    <property type="match status" value="1"/>
</dbReference>
<evidence type="ECO:0000259" key="8">
    <source>
        <dbReference type="PROSITE" id="PS51194"/>
    </source>
</evidence>
<dbReference type="InterPro" id="IPR004274">
    <property type="entry name" value="FCP1_dom"/>
</dbReference>
<dbReference type="InterPro" id="IPR012337">
    <property type="entry name" value="RNaseH-like_sf"/>
</dbReference>
<keyword evidence="3" id="KW-0347">Helicase</keyword>
<keyword evidence="10" id="KW-1185">Reference proteome</keyword>
<feature type="domain" description="FCP1 homology" evidence="6">
    <location>
        <begin position="352"/>
        <end position="509"/>
    </location>
</feature>
<comment type="caution">
    <text evidence="9">The sequence shown here is derived from an EMBL/GenBank/DDBJ whole genome shotgun (WGS) entry which is preliminary data.</text>
</comment>
<dbReference type="PROSITE" id="PS51192">
    <property type="entry name" value="HELICASE_ATP_BIND_1"/>
    <property type="match status" value="1"/>
</dbReference>
<dbReference type="InterPro" id="IPR013520">
    <property type="entry name" value="Ribonucl_H"/>
</dbReference>
<proteinExistence type="predicted"/>
<evidence type="ECO:0000256" key="5">
    <source>
        <dbReference type="SAM" id="MobiDB-lite"/>
    </source>
</evidence>
<dbReference type="InterPro" id="IPR001650">
    <property type="entry name" value="Helicase_C-like"/>
</dbReference>
<dbReference type="SMART" id="SM00490">
    <property type="entry name" value="HELICc"/>
    <property type="match status" value="1"/>
</dbReference>
<evidence type="ECO:0000256" key="1">
    <source>
        <dbReference type="ARBA" id="ARBA00022741"/>
    </source>
</evidence>
<dbReference type="PANTHER" id="PTHR43519:SF1">
    <property type="entry name" value="ATP-DEPENDENT RNA HELICASE HRPB"/>
    <property type="match status" value="1"/>
</dbReference>
<dbReference type="InterPro" id="IPR049614">
    <property type="entry name" value="HrpB_DEXH"/>
</dbReference>
<feature type="region of interest" description="Disordered" evidence="5">
    <location>
        <begin position="1272"/>
        <end position="1306"/>
    </location>
</feature>
<dbReference type="Gene3D" id="3.40.50.1000">
    <property type="entry name" value="HAD superfamily/HAD-like"/>
    <property type="match status" value="1"/>
</dbReference>
<dbReference type="PROSITE" id="PS50969">
    <property type="entry name" value="FCP1"/>
    <property type="match status" value="1"/>
</dbReference>
<evidence type="ECO:0000313" key="9">
    <source>
        <dbReference type="EMBL" id="CAE8616249.1"/>
    </source>
</evidence>
<dbReference type="InterPro" id="IPR027417">
    <property type="entry name" value="P-loop_NTPase"/>
</dbReference>
<dbReference type="Pfam" id="PF00929">
    <property type="entry name" value="RNase_T"/>
    <property type="match status" value="1"/>
</dbReference>
<sequence length="1306" mass="144333">DLAVARRPGIGIGASMSRTSSNGDVHKGQEDFRSLGSPGGAASPGSPGLQSDAIARLGDGRGLFHVIEQLAALEGALWSILDGLKSNATHVSYFCREYWGTSASHAQLSLEKLGFNERLTRQVQQACVLESLSLGVASHLCSGTMQGLGHYSLQAAEPFAKLPVCQKWLAENPWRYSESEPKYGHCPENLNLDILVRVKRYRRLRRGEHIMALRQHNEMIANVVRQLCRGATTKRAPLSSRSPIGDRSPGTARGFGGTMASVLSAVNEVLASRVPLDRLKASSIRSKMLQYIRFEPLLSFDANDPDCPWPTKDPYKRYGAEFFARDGTTIWFEPLPPMLPSLDSTPKLPPSRMPDAFSLVLDLDETLVHYSEHDGMGSYEIRPGMYEFIQRMHHNGFEIIIFTAATQDYADWVIDQIDPERSISVASVVTWTAQQLIYFSKPRHAGTVRRRREFVAMAPMLRVKQIVDRSAVIVICGLGDSTVFASPSAFSGCNRARRLSLPVGAIGSTAVASSSLLDAPLLCQKEDSITALGSQHSEAPRCMKQAAHTSIYIAKDGDDEEKDVEASQKGSLGSLVNVQEVEEDPSNLPFDYYVTASAVVDFECTCERDCRVRKPFPHEIIEFPVVFLNARTLQVDLEFHRYVLPTKNPVLSEFCTELTGIQQDWVDKADTLETVLLEFHEFLGEHGLVSRRRERRAESPLFLICTDGPWDTRCFLKPESRRKGIGLRAYWERYGDVRRHFGDAFCKGSSCGITDMLQLRGLSFEGREHSGIDDSRNIARLVAELLREGHVLTSLDDAQARYIYVLYGLVWLDFTLRTAAMCRRPYSKLELPIHKILPDVIAKIRVEKGLVLQAPTGAGKTTVVPLAALEAEAISGLIIVMQPRRIACVGVARRMAELWGERIGETIGYRMRHDAVVGNHTRLEVVTEGILLRMLRGSPQLEGVGAVFFDEFHERNIDSDASFALCLHVQQRHHPNLKLIVMSATFGVLGKRLASLLGDCPLIHSEGRCFPVEVRYRGCMAEHVSEQGVAQQRLEHSVAETVRDALEEFPQGDVLVFLPGEQEIMYTWIFLNNLGIGDGRAPKRLIGWARRLIDTSAVDLSRKVQVSPLYGTLEQEEQDEVLSSSPPGWRKVILATPIAESSLTVPGVRILVDSGLRRTRVATTGPAGSCTGSRMCTQPVSRASAEQRKGRAGRVAPGLCFRLWTQEEHAALLESDEPELHREDLAPILLDLMIAGHVSKSEILALPWVDTPREDPLRCARELLARLGALDAGSGVRSGGPAGRKGAPAGRPPGARRELGSQGPAL</sequence>
<dbReference type="OrthoDB" id="287312at2759"/>
<evidence type="ECO:0000256" key="3">
    <source>
        <dbReference type="ARBA" id="ARBA00022806"/>
    </source>
</evidence>
<evidence type="ECO:0000256" key="2">
    <source>
        <dbReference type="ARBA" id="ARBA00022801"/>
    </source>
</evidence>
<reference evidence="9" key="1">
    <citation type="submission" date="2021-02" db="EMBL/GenBank/DDBJ databases">
        <authorList>
            <person name="Dougan E. K."/>
            <person name="Rhodes N."/>
            <person name="Thang M."/>
            <person name="Chan C."/>
        </authorList>
    </citation>
    <scope>NUCLEOTIDE SEQUENCE</scope>
</reference>
<dbReference type="PROSITE" id="PS51194">
    <property type="entry name" value="HELICASE_CTER"/>
    <property type="match status" value="1"/>
</dbReference>
<dbReference type="SMART" id="SM00577">
    <property type="entry name" value="CPDc"/>
    <property type="match status" value="1"/>
</dbReference>
<feature type="non-terminal residue" evidence="9">
    <location>
        <position position="1"/>
    </location>
</feature>
<feature type="domain" description="Helicase ATP-binding" evidence="7">
    <location>
        <begin position="841"/>
        <end position="1004"/>
    </location>
</feature>
<feature type="non-terminal residue" evidence="9">
    <location>
        <position position="1306"/>
    </location>
</feature>
<protein>
    <recommendedName>
        <fullName evidence="11">RNA helicase</fullName>
    </recommendedName>
</protein>
<keyword evidence="2" id="KW-0378">Hydrolase</keyword>
<feature type="domain" description="Helicase C-terminal" evidence="8">
    <location>
        <begin position="1041"/>
        <end position="1236"/>
    </location>
</feature>
<feature type="compositionally biased region" description="Basic and acidic residues" evidence="5">
    <location>
        <begin position="24"/>
        <end position="33"/>
    </location>
</feature>
<dbReference type="Pfam" id="PF03031">
    <property type="entry name" value="NIF"/>
    <property type="match status" value="1"/>
</dbReference>
<dbReference type="CDD" id="cd18791">
    <property type="entry name" value="SF2_C_RHA"/>
    <property type="match status" value="1"/>
</dbReference>
<dbReference type="CDD" id="cd17990">
    <property type="entry name" value="DEXHc_HrpB"/>
    <property type="match status" value="1"/>
</dbReference>
<dbReference type="GO" id="GO:0003676">
    <property type="term" value="F:nucleic acid binding"/>
    <property type="evidence" value="ECO:0007669"/>
    <property type="project" value="InterPro"/>
</dbReference>
<dbReference type="SUPFAM" id="SSF56784">
    <property type="entry name" value="HAD-like"/>
    <property type="match status" value="1"/>
</dbReference>
<dbReference type="Gene3D" id="3.30.420.10">
    <property type="entry name" value="Ribonuclease H-like superfamily/Ribonuclease H"/>
    <property type="match status" value="1"/>
</dbReference>
<keyword evidence="4" id="KW-0067">ATP-binding</keyword>
<keyword evidence="1" id="KW-0547">Nucleotide-binding</keyword>
<dbReference type="SUPFAM" id="SSF52540">
    <property type="entry name" value="P-loop containing nucleoside triphosphate hydrolases"/>
    <property type="match status" value="1"/>
</dbReference>
<dbReference type="InterPro" id="IPR036397">
    <property type="entry name" value="RNaseH_sf"/>
</dbReference>
<dbReference type="InterPro" id="IPR047201">
    <property type="entry name" value="ERI-1_3'hExo-like"/>
</dbReference>
<accession>A0A813G093</accession>
<evidence type="ECO:0008006" key="11">
    <source>
        <dbReference type="Google" id="ProtNLM"/>
    </source>
</evidence>
<organism evidence="9 10">
    <name type="scientific">Polarella glacialis</name>
    <name type="common">Dinoflagellate</name>
    <dbReference type="NCBI Taxonomy" id="89957"/>
    <lineage>
        <taxon>Eukaryota</taxon>
        <taxon>Sar</taxon>
        <taxon>Alveolata</taxon>
        <taxon>Dinophyceae</taxon>
        <taxon>Suessiales</taxon>
        <taxon>Suessiaceae</taxon>
        <taxon>Polarella</taxon>
    </lineage>
</organism>
<dbReference type="InterPro" id="IPR014001">
    <property type="entry name" value="Helicase_ATP-bd"/>
</dbReference>
<name>A0A813G093_POLGL</name>
<dbReference type="InterPro" id="IPR036412">
    <property type="entry name" value="HAD-like_sf"/>
</dbReference>
<dbReference type="GO" id="GO:0004386">
    <property type="term" value="F:helicase activity"/>
    <property type="evidence" value="ECO:0007669"/>
    <property type="project" value="UniProtKB-KW"/>
</dbReference>
<feature type="compositionally biased region" description="Low complexity" evidence="5">
    <location>
        <begin position="1284"/>
        <end position="1293"/>
    </location>
</feature>
<feature type="compositionally biased region" description="Low complexity" evidence="5">
    <location>
        <begin position="34"/>
        <end position="49"/>
    </location>
</feature>
<dbReference type="SMART" id="SM00487">
    <property type="entry name" value="DEXDc"/>
    <property type="match status" value="1"/>
</dbReference>
<dbReference type="GO" id="GO:0005524">
    <property type="term" value="F:ATP binding"/>
    <property type="evidence" value="ECO:0007669"/>
    <property type="project" value="UniProtKB-KW"/>
</dbReference>
<evidence type="ECO:0000259" key="6">
    <source>
        <dbReference type="PROSITE" id="PS50969"/>
    </source>
</evidence>
<dbReference type="Proteomes" id="UP000654075">
    <property type="component" value="Unassembled WGS sequence"/>
</dbReference>
<evidence type="ECO:0000256" key="4">
    <source>
        <dbReference type="ARBA" id="ARBA00022840"/>
    </source>
</evidence>
<evidence type="ECO:0000313" key="10">
    <source>
        <dbReference type="Proteomes" id="UP000654075"/>
    </source>
</evidence>
<dbReference type="CDD" id="cd06133">
    <property type="entry name" value="ERI-1_3'hExo_like"/>
    <property type="match status" value="1"/>
</dbReference>
<dbReference type="Pfam" id="PF00271">
    <property type="entry name" value="Helicase_C"/>
    <property type="match status" value="1"/>
</dbReference>
<dbReference type="SUPFAM" id="SSF53098">
    <property type="entry name" value="Ribonuclease H-like"/>
    <property type="match status" value="1"/>
</dbReference>
<dbReference type="InterPro" id="IPR011545">
    <property type="entry name" value="DEAD/DEAH_box_helicase_dom"/>
</dbReference>
<feature type="region of interest" description="Disordered" evidence="5">
    <location>
        <begin position="13"/>
        <end position="51"/>
    </location>
</feature>
<dbReference type="Gene3D" id="3.40.50.300">
    <property type="entry name" value="P-loop containing nucleotide triphosphate hydrolases"/>
    <property type="match status" value="2"/>
</dbReference>
<evidence type="ECO:0000259" key="7">
    <source>
        <dbReference type="PROSITE" id="PS51192"/>
    </source>
</evidence>
<dbReference type="SMART" id="SM00479">
    <property type="entry name" value="EXOIII"/>
    <property type="match status" value="1"/>
</dbReference>
<dbReference type="Pfam" id="PF00270">
    <property type="entry name" value="DEAD"/>
    <property type="match status" value="1"/>
</dbReference>
<dbReference type="GO" id="GO:0000175">
    <property type="term" value="F:3'-5'-RNA exonuclease activity"/>
    <property type="evidence" value="ECO:0007669"/>
    <property type="project" value="InterPro"/>
</dbReference>
<dbReference type="EMBL" id="CAJNNV010025828">
    <property type="protein sequence ID" value="CAE8616249.1"/>
    <property type="molecule type" value="Genomic_DNA"/>
</dbReference>
<gene>
    <name evidence="9" type="ORF">PGLA1383_LOCUS33947</name>
</gene>